<dbReference type="SUPFAM" id="SSF53335">
    <property type="entry name" value="S-adenosyl-L-methionine-dependent methyltransferases"/>
    <property type="match status" value="1"/>
</dbReference>
<sequence>MEHIEDEKKFLQEVKRLIKSEGTIIITVPAYQWLFSNSDIFYGHYRRYNSKTLRKVLEDNGLEIQKLSYMNFFLFPLFALVRIIDKVFNRKKFEYGESKLTNTILYGIFHIEKSYLKI</sequence>
<name>A0A2U4F5M7_9SPIR</name>
<dbReference type="STRING" id="1289135.A966_01868"/>
<evidence type="ECO:0000313" key="1">
    <source>
        <dbReference type="EMBL" id="EKV58027.1"/>
    </source>
</evidence>
<organism evidence="1 2">
    <name type="scientific">Brachyspira hampsonii 30446</name>
    <dbReference type="NCBI Taxonomy" id="1289135"/>
    <lineage>
        <taxon>Bacteria</taxon>
        <taxon>Pseudomonadati</taxon>
        <taxon>Spirochaetota</taxon>
        <taxon>Spirochaetia</taxon>
        <taxon>Brachyspirales</taxon>
        <taxon>Brachyspiraceae</taxon>
        <taxon>Brachyspira</taxon>
    </lineage>
</organism>
<gene>
    <name evidence="1" type="ORF">A966_01868</name>
</gene>
<keyword evidence="1" id="KW-0489">Methyltransferase</keyword>
<reference evidence="1 2" key="1">
    <citation type="submission" date="2012-07" db="EMBL/GenBank/DDBJ databases">
        <title>Genome sequence of Brachyspira sp. 30446, isolated from a pig with mucohaemorrhagic colitis.</title>
        <authorList>
            <person name="Rubin J.E."/>
            <person name="Fernando C."/>
            <person name="Harding J.C.S."/>
            <person name="Hill J.E."/>
        </authorList>
    </citation>
    <scope>NUCLEOTIDE SEQUENCE [LARGE SCALE GENOMIC DNA]</scope>
    <source>
        <strain evidence="1 2">30446</strain>
    </source>
</reference>
<keyword evidence="1" id="KW-0808">Transferase</keyword>
<accession>A0A2U4F5M7</accession>
<evidence type="ECO:0000313" key="2">
    <source>
        <dbReference type="Proteomes" id="UP000011663"/>
    </source>
</evidence>
<comment type="caution">
    <text evidence="1">The sequence shown here is derived from an EMBL/GenBank/DDBJ whole genome shotgun (WGS) entry which is preliminary data.</text>
</comment>
<proteinExistence type="predicted"/>
<dbReference type="GO" id="GO:0008168">
    <property type="term" value="F:methyltransferase activity"/>
    <property type="evidence" value="ECO:0007669"/>
    <property type="project" value="UniProtKB-KW"/>
</dbReference>
<dbReference type="GO" id="GO:0032259">
    <property type="term" value="P:methylation"/>
    <property type="evidence" value="ECO:0007669"/>
    <property type="project" value="UniProtKB-KW"/>
</dbReference>
<dbReference type="EMBL" id="ALNZ01000009">
    <property type="protein sequence ID" value="EKV58027.1"/>
    <property type="molecule type" value="Genomic_DNA"/>
</dbReference>
<dbReference type="Proteomes" id="UP000011663">
    <property type="component" value="Unassembled WGS sequence"/>
</dbReference>
<dbReference type="AlphaFoldDB" id="A0A2U4F5M7"/>
<dbReference type="InterPro" id="IPR029063">
    <property type="entry name" value="SAM-dependent_MTases_sf"/>
</dbReference>
<dbReference type="Gene3D" id="3.40.50.150">
    <property type="entry name" value="Vaccinia Virus protein VP39"/>
    <property type="match status" value="1"/>
</dbReference>
<protein>
    <submittedName>
        <fullName evidence="1">Generic methyltransferase</fullName>
    </submittedName>
</protein>